<dbReference type="PROSITE" id="PS50075">
    <property type="entry name" value="CARRIER"/>
    <property type="match status" value="1"/>
</dbReference>
<dbReference type="PROSITE" id="PS00012">
    <property type="entry name" value="PHOSPHOPANTETHEINE"/>
    <property type="match status" value="1"/>
</dbReference>
<dbReference type="SMART" id="SM01294">
    <property type="entry name" value="PKS_PP_betabranch"/>
    <property type="match status" value="1"/>
</dbReference>
<dbReference type="RefSeq" id="WP_394849016.1">
    <property type="nucleotide sequence ID" value="NZ_CP089982.1"/>
</dbReference>
<accession>A0ABZ2KI85</accession>
<feature type="domain" description="Carrier" evidence="3">
    <location>
        <begin position="1"/>
        <end position="76"/>
    </location>
</feature>
<protein>
    <submittedName>
        <fullName evidence="4">Acyl carrier protein</fullName>
    </submittedName>
</protein>
<evidence type="ECO:0000259" key="3">
    <source>
        <dbReference type="PROSITE" id="PS50075"/>
    </source>
</evidence>
<keyword evidence="5" id="KW-1185">Reference proteome</keyword>
<dbReference type="Proteomes" id="UP001379533">
    <property type="component" value="Chromosome"/>
</dbReference>
<dbReference type="Gene3D" id="1.10.1200.10">
    <property type="entry name" value="ACP-like"/>
    <property type="match status" value="1"/>
</dbReference>
<evidence type="ECO:0000256" key="2">
    <source>
        <dbReference type="ARBA" id="ARBA00022553"/>
    </source>
</evidence>
<reference evidence="4 5" key="1">
    <citation type="submission" date="2021-12" db="EMBL/GenBank/DDBJ databases">
        <title>Discovery of the Pendulisporaceae a myxobacterial family with distinct sporulation behavior and unique specialized metabolism.</title>
        <authorList>
            <person name="Garcia R."/>
            <person name="Popoff A."/>
            <person name="Bader C.D."/>
            <person name="Loehr J."/>
            <person name="Walesch S."/>
            <person name="Walt C."/>
            <person name="Boldt J."/>
            <person name="Bunk B."/>
            <person name="Haeckl F.J.F.P.J."/>
            <person name="Gunesch A.P."/>
            <person name="Birkelbach J."/>
            <person name="Nuebel U."/>
            <person name="Pietschmann T."/>
            <person name="Bach T."/>
            <person name="Mueller R."/>
        </authorList>
    </citation>
    <scope>NUCLEOTIDE SEQUENCE [LARGE SCALE GENOMIC DNA]</scope>
    <source>
        <strain evidence="4 5">MSr12523</strain>
    </source>
</reference>
<dbReference type="InterPro" id="IPR006162">
    <property type="entry name" value="Ppantetheine_attach_site"/>
</dbReference>
<evidence type="ECO:0000256" key="1">
    <source>
        <dbReference type="ARBA" id="ARBA00022450"/>
    </source>
</evidence>
<dbReference type="Pfam" id="PF00550">
    <property type="entry name" value="PP-binding"/>
    <property type="match status" value="1"/>
</dbReference>
<keyword evidence="1" id="KW-0596">Phosphopantetheine</keyword>
<gene>
    <name evidence="4" type="ORF">LZC95_16385</name>
</gene>
<evidence type="ECO:0000313" key="4">
    <source>
        <dbReference type="EMBL" id="WXA98402.1"/>
    </source>
</evidence>
<evidence type="ECO:0000313" key="5">
    <source>
        <dbReference type="Proteomes" id="UP001379533"/>
    </source>
</evidence>
<name>A0ABZ2KI85_9BACT</name>
<dbReference type="SUPFAM" id="SSF47336">
    <property type="entry name" value="ACP-like"/>
    <property type="match status" value="1"/>
</dbReference>
<dbReference type="InterPro" id="IPR020806">
    <property type="entry name" value="PKS_PP-bd"/>
</dbReference>
<sequence length="79" mass="8776">MANENLKEELRALISEISEVDDIPDDAAFKDLGIDSMMGVEIVAAIERQYKIKVDDTELQEITTLTKSYELVSGKLGNT</sequence>
<dbReference type="EMBL" id="CP089982">
    <property type="protein sequence ID" value="WXA98402.1"/>
    <property type="molecule type" value="Genomic_DNA"/>
</dbReference>
<proteinExistence type="predicted"/>
<organism evidence="4 5">
    <name type="scientific">Pendulispora brunnea</name>
    <dbReference type="NCBI Taxonomy" id="2905690"/>
    <lineage>
        <taxon>Bacteria</taxon>
        <taxon>Pseudomonadati</taxon>
        <taxon>Myxococcota</taxon>
        <taxon>Myxococcia</taxon>
        <taxon>Myxococcales</taxon>
        <taxon>Sorangiineae</taxon>
        <taxon>Pendulisporaceae</taxon>
        <taxon>Pendulispora</taxon>
    </lineage>
</organism>
<keyword evidence="2" id="KW-0597">Phosphoprotein</keyword>
<dbReference type="SMART" id="SM00823">
    <property type="entry name" value="PKS_PP"/>
    <property type="match status" value="1"/>
</dbReference>
<dbReference type="InterPro" id="IPR009081">
    <property type="entry name" value="PP-bd_ACP"/>
</dbReference>
<dbReference type="InterPro" id="IPR036736">
    <property type="entry name" value="ACP-like_sf"/>
</dbReference>